<dbReference type="Proteomes" id="UP001732700">
    <property type="component" value="Chromosome 4D"/>
</dbReference>
<accession>A0ACD5XB01</accession>
<dbReference type="EnsemblPlants" id="AVESA.00010b.r2.4DG0761780.1">
    <property type="protein sequence ID" value="AVESA.00010b.r2.4DG0761780.1.CDS.1"/>
    <property type="gene ID" value="AVESA.00010b.r2.4DG0761780"/>
</dbReference>
<evidence type="ECO:0000313" key="2">
    <source>
        <dbReference type="Proteomes" id="UP001732700"/>
    </source>
</evidence>
<reference evidence="1" key="1">
    <citation type="submission" date="2021-05" db="EMBL/GenBank/DDBJ databases">
        <authorList>
            <person name="Scholz U."/>
            <person name="Mascher M."/>
            <person name="Fiebig A."/>
        </authorList>
    </citation>
    <scope>NUCLEOTIDE SEQUENCE [LARGE SCALE GENOMIC DNA]</scope>
</reference>
<sequence length="500" mass="54477">MRPSSLLPSFLPRGAGRPPPWSPPTRARTHARARASNSMHIYNQLPPLPMLSPHALLTNLLHSTTHRERNQIKRSVDRSTESTMCSMDHFTSNNHVSSFQPDHQSLPGIMEACDLERHGGGGGGQEADGGEYRSGSSDPRAVLTTYLTFLEHKIGHLRGILCSTPRPHQQHAIVSAELRCIIVQLLSIANDLATGAGASPSADGALGSPSLPNTTHEQPESDDSDHAAADEQAAAGQYEVVQIEKEEILAPHAHTCKVCGKGFKRDANLRMHMRGHGEQYKTPASLARHPSPAPNEALGSSRRLLYYSCPYVGCKRNRDHRDFQPLKTPVCVKNHYRRTHCDKSHVCRRCGVKRFSVLADLRTHEKHCGLDRWVCSCGTSFSRKDKLYAHVALFDGHMPALPPNHDDHHDMPTGVNHCSTANATATATVPGSAAELSPALGEAANQCFSGGGTFDDFRCSGAPSASMDDGRGQFSSPTGIYMCDFEGFDLLKAVAMDFDF</sequence>
<organism evidence="1 2">
    <name type="scientific">Avena sativa</name>
    <name type="common">Oat</name>
    <dbReference type="NCBI Taxonomy" id="4498"/>
    <lineage>
        <taxon>Eukaryota</taxon>
        <taxon>Viridiplantae</taxon>
        <taxon>Streptophyta</taxon>
        <taxon>Embryophyta</taxon>
        <taxon>Tracheophyta</taxon>
        <taxon>Spermatophyta</taxon>
        <taxon>Magnoliopsida</taxon>
        <taxon>Liliopsida</taxon>
        <taxon>Poales</taxon>
        <taxon>Poaceae</taxon>
        <taxon>BOP clade</taxon>
        <taxon>Pooideae</taxon>
        <taxon>Poodae</taxon>
        <taxon>Poeae</taxon>
        <taxon>Poeae Chloroplast Group 1 (Aveneae type)</taxon>
        <taxon>Aveninae</taxon>
        <taxon>Avena</taxon>
    </lineage>
</organism>
<name>A0ACD5XB01_AVESA</name>
<proteinExistence type="predicted"/>
<keyword evidence="2" id="KW-1185">Reference proteome</keyword>
<protein>
    <submittedName>
        <fullName evidence="1">Uncharacterized protein</fullName>
    </submittedName>
</protein>
<evidence type="ECO:0000313" key="1">
    <source>
        <dbReference type="EnsemblPlants" id="AVESA.00010b.r2.4DG0761780.1.CDS.1"/>
    </source>
</evidence>
<reference evidence="1" key="2">
    <citation type="submission" date="2025-09" db="UniProtKB">
        <authorList>
            <consortium name="EnsemblPlants"/>
        </authorList>
    </citation>
    <scope>IDENTIFICATION</scope>
</reference>